<dbReference type="RefSeq" id="WP_271221546.1">
    <property type="nucleotide sequence ID" value="NZ_BAAAVD010000035.1"/>
</dbReference>
<sequence>MGRSVRLGVAGCAVVLLTVAGCGDSGPTAAEAGEILKAHITELMKEGSVLDVKITDPGGRDIPCGEGKAKRTFAVTGRDAAPQREPNGLNTYLVGALSAVAPYRIVADPGNAPVRLANDEYKTVITLDAPGNGQYGVRGETECLRTS</sequence>
<comment type="caution">
    <text evidence="1">The sequence shown here is derived from an EMBL/GenBank/DDBJ whole genome shotgun (WGS) entry which is preliminary data.</text>
</comment>
<evidence type="ECO:0000313" key="2">
    <source>
        <dbReference type="Proteomes" id="UP001143474"/>
    </source>
</evidence>
<keyword evidence="2" id="KW-1185">Reference proteome</keyword>
<dbReference type="AlphaFoldDB" id="A0A9W6MGH9"/>
<gene>
    <name evidence="1" type="ORF">GCM10017600_66670</name>
</gene>
<reference evidence="1" key="2">
    <citation type="submission" date="2023-01" db="EMBL/GenBank/DDBJ databases">
        <authorList>
            <person name="Sun Q."/>
            <person name="Evtushenko L."/>
        </authorList>
    </citation>
    <scope>NUCLEOTIDE SEQUENCE</scope>
    <source>
        <strain evidence="1">VKM Ac-2007</strain>
    </source>
</reference>
<reference evidence="1" key="1">
    <citation type="journal article" date="2014" name="Int. J. Syst. Evol. Microbiol.">
        <title>Complete genome sequence of Corynebacterium casei LMG S-19264T (=DSM 44701T), isolated from a smear-ripened cheese.</title>
        <authorList>
            <consortium name="US DOE Joint Genome Institute (JGI-PGF)"/>
            <person name="Walter F."/>
            <person name="Albersmeier A."/>
            <person name="Kalinowski J."/>
            <person name="Ruckert C."/>
        </authorList>
    </citation>
    <scope>NUCLEOTIDE SEQUENCE</scope>
    <source>
        <strain evidence="1">VKM Ac-2007</strain>
    </source>
</reference>
<dbReference type="Proteomes" id="UP001143474">
    <property type="component" value="Unassembled WGS sequence"/>
</dbReference>
<proteinExistence type="predicted"/>
<dbReference type="PROSITE" id="PS51257">
    <property type="entry name" value="PROKAR_LIPOPROTEIN"/>
    <property type="match status" value="1"/>
</dbReference>
<name>A0A9W6MGH9_9ACTN</name>
<protein>
    <submittedName>
        <fullName evidence="1">Uncharacterized protein</fullName>
    </submittedName>
</protein>
<dbReference type="EMBL" id="BSEV01000021">
    <property type="protein sequence ID" value="GLK13256.1"/>
    <property type="molecule type" value="Genomic_DNA"/>
</dbReference>
<accession>A0A9W6MGH9</accession>
<organism evidence="1 2">
    <name type="scientific">Streptosporangium carneum</name>
    <dbReference type="NCBI Taxonomy" id="47481"/>
    <lineage>
        <taxon>Bacteria</taxon>
        <taxon>Bacillati</taxon>
        <taxon>Actinomycetota</taxon>
        <taxon>Actinomycetes</taxon>
        <taxon>Streptosporangiales</taxon>
        <taxon>Streptosporangiaceae</taxon>
        <taxon>Streptosporangium</taxon>
    </lineage>
</organism>
<evidence type="ECO:0000313" key="1">
    <source>
        <dbReference type="EMBL" id="GLK13256.1"/>
    </source>
</evidence>